<dbReference type="GO" id="GO:0004743">
    <property type="term" value="F:pyruvate kinase activity"/>
    <property type="evidence" value="ECO:0007669"/>
    <property type="project" value="InterPro"/>
</dbReference>
<sequence>MLSGESAMGSYGLKAISMLRMASTRMELWSHEVNLVQKFLLPLGVSLPDRIAEQICNSNKLEVDAIFLYTKHGEIVSLLSRNRPNLPIFAFTNENSRRMALNLQWEFV</sequence>
<dbReference type="STRING" id="59895.A0A103XU51"/>
<keyword evidence="2" id="KW-0418">Kinase</keyword>
<dbReference type="AlphaFoldDB" id="A0A103XU51"/>
<comment type="caution">
    <text evidence="2">The sequence shown here is derived from an EMBL/GenBank/DDBJ whole genome shotgun (WGS) entry which is preliminary data.</text>
</comment>
<keyword evidence="2" id="KW-0808">Transferase</keyword>
<dbReference type="SUPFAM" id="SSF52935">
    <property type="entry name" value="PK C-terminal domain-like"/>
    <property type="match status" value="1"/>
</dbReference>
<dbReference type="GO" id="GO:0016301">
    <property type="term" value="F:kinase activity"/>
    <property type="evidence" value="ECO:0007669"/>
    <property type="project" value="UniProtKB-KW"/>
</dbReference>
<accession>A0A103XU51</accession>
<dbReference type="Gramene" id="KVH96901">
    <property type="protein sequence ID" value="KVH96901"/>
    <property type="gene ID" value="Ccrd_001008"/>
</dbReference>
<evidence type="ECO:0000259" key="1">
    <source>
        <dbReference type="Pfam" id="PF02887"/>
    </source>
</evidence>
<dbReference type="Proteomes" id="UP000243975">
    <property type="component" value="Unassembled WGS sequence"/>
</dbReference>
<dbReference type="InterPro" id="IPR036918">
    <property type="entry name" value="Pyrv_Knase_C_sf"/>
</dbReference>
<gene>
    <name evidence="2" type="ORF">Ccrd_001008</name>
</gene>
<keyword evidence="3" id="KW-1185">Reference proteome</keyword>
<reference evidence="2 3" key="1">
    <citation type="journal article" date="2016" name="Sci. Rep.">
        <title>The genome sequence of the outbreeding globe artichoke constructed de novo incorporating a phase-aware low-pass sequencing strategy of F1 progeny.</title>
        <authorList>
            <person name="Scaglione D."/>
            <person name="Reyes-Chin-Wo S."/>
            <person name="Acquadro A."/>
            <person name="Froenicke L."/>
            <person name="Portis E."/>
            <person name="Beitel C."/>
            <person name="Tirone M."/>
            <person name="Mauro R."/>
            <person name="Lo Monaco A."/>
            <person name="Mauromicale G."/>
            <person name="Faccioli P."/>
            <person name="Cattivelli L."/>
            <person name="Rieseberg L."/>
            <person name="Michelmore R."/>
            <person name="Lanteri S."/>
        </authorList>
    </citation>
    <scope>NUCLEOTIDE SEQUENCE [LARGE SCALE GENOMIC DNA]</scope>
    <source>
        <strain evidence="2">2C</strain>
    </source>
</reference>
<proteinExistence type="predicted"/>
<protein>
    <submittedName>
        <fullName evidence="2">Pyruvate kinase</fullName>
    </submittedName>
</protein>
<dbReference type="GO" id="GO:0000287">
    <property type="term" value="F:magnesium ion binding"/>
    <property type="evidence" value="ECO:0007669"/>
    <property type="project" value="InterPro"/>
</dbReference>
<dbReference type="InterPro" id="IPR015795">
    <property type="entry name" value="Pyrv_Knase_C"/>
</dbReference>
<dbReference type="Gene3D" id="3.40.1380.20">
    <property type="entry name" value="Pyruvate kinase, C-terminal domain"/>
    <property type="match status" value="1"/>
</dbReference>
<feature type="domain" description="Pyruvate kinase C-terminal" evidence="1">
    <location>
        <begin position="54"/>
        <end position="106"/>
    </location>
</feature>
<dbReference type="Pfam" id="PF02887">
    <property type="entry name" value="PK_C"/>
    <property type="match status" value="1"/>
</dbReference>
<keyword evidence="2" id="KW-0670">Pyruvate</keyword>
<dbReference type="EMBL" id="LEKV01004111">
    <property type="protein sequence ID" value="KVH96901.1"/>
    <property type="molecule type" value="Genomic_DNA"/>
</dbReference>
<dbReference type="InterPro" id="IPR001697">
    <property type="entry name" value="Pyr_Knase"/>
</dbReference>
<evidence type="ECO:0000313" key="3">
    <source>
        <dbReference type="Proteomes" id="UP000243975"/>
    </source>
</evidence>
<dbReference type="GO" id="GO:0030955">
    <property type="term" value="F:potassium ion binding"/>
    <property type="evidence" value="ECO:0007669"/>
    <property type="project" value="InterPro"/>
</dbReference>
<name>A0A103XU51_CYNCS</name>
<evidence type="ECO:0000313" key="2">
    <source>
        <dbReference type="EMBL" id="KVH96901.1"/>
    </source>
</evidence>
<dbReference type="PANTHER" id="PTHR11817">
    <property type="entry name" value="PYRUVATE KINASE"/>
    <property type="match status" value="1"/>
</dbReference>
<organism evidence="2 3">
    <name type="scientific">Cynara cardunculus var. scolymus</name>
    <name type="common">Globe artichoke</name>
    <name type="synonym">Cynara scolymus</name>
    <dbReference type="NCBI Taxonomy" id="59895"/>
    <lineage>
        <taxon>Eukaryota</taxon>
        <taxon>Viridiplantae</taxon>
        <taxon>Streptophyta</taxon>
        <taxon>Embryophyta</taxon>
        <taxon>Tracheophyta</taxon>
        <taxon>Spermatophyta</taxon>
        <taxon>Magnoliopsida</taxon>
        <taxon>eudicotyledons</taxon>
        <taxon>Gunneridae</taxon>
        <taxon>Pentapetalae</taxon>
        <taxon>asterids</taxon>
        <taxon>campanulids</taxon>
        <taxon>Asterales</taxon>
        <taxon>Asteraceae</taxon>
        <taxon>Carduoideae</taxon>
        <taxon>Cardueae</taxon>
        <taxon>Carduinae</taxon>
        <taxon>Cynara</taxon>
    </lineage>
</organism>